<gene>
    <name evidence="4" type="ORF">Q4F19_05490</name>
</gene>
<evidence type="ECO:0000313" key="4">
    <source>
        <dbReference type="EMBL" id="MDO6413826.1"/>
    </source>
</evidence>
<dbReference type="PANTHER" id="PTHR30055:SF146">
    <property type="entry name" value="HTH-TYPE TRANSCRIPTIONAL DUAL REGULATOR CECR"/>
    <property type="match status" value="1"/>
</dbReference>
<protein>
    <submittedName>
        <fullName evidence="4">TetR/AcrR family transcriptional regulator</fullName>
    </submittedName>
</protein>
<dbReference type="RefSeq" id="WP_303540551.1">
    <property type="nucleotide sequence ID" value="NZ_JAUOTP010000002.1"/>
</dbReference>
<dbReference type="PANTHER" id="PTHR30055">
    <property type="entry name" value="HTH-TYPE TRANSCRIPTIONAL REGULATOR RUTR"/>
    <property type="match status" value="1"/>
</dbReference>
<dbReference type="SUPFAM" id="SSF46689">
    <property type="entry name" value="Homeodomain-like"/>
    <property type="match status" value="1"/>
</dbReference>
<dbReference type="PROSITE" id="PS50977">
    <property type="entry name" value="HTH_TETR_2"/>
    <property type="match status" value="1"/>
</dbReference>
<dbReference type="Pfam" id="PF14246">
    <property type="entry name" value="TetR_C_7"/>
    <property type="match status" value="1"/>
</dbReference>
<dbReference type="InterPro" id="IPR001647">
    <property type="entry name" value="HTH_TetR"/>
</dbReference>
<sequence length="210" mass="23343">MSDITTRDQRSRRKEDRREAIIDIAKRSFLEQGFAETSMSTIAARCGGSKTTLWSHFPSKEDLFQAFVDRLVGDFSEALDEALLTGGGTGATLKRFGDVFLAKILSEDARALKRMIACEGHRFPALAKAFYERGPARTRERLARYIADEMATGRLRVGDSEIAARQFLSLCQAGCFSDVIWHRVGGPSSTPGRDVETAVEAFLRIWGKSE</sequence>
<evidence type="ECO:0000256" key="1">
    <source>
        <dbReference type="ARBA" id="ARBA00023125"/>
    </source>
</evidence>
<dbReference type="InterPro" id="IPR009057">
    <property type="entry name" value="Homeodomain-like_sf"/>
</dbReference>
<comment type="caution">
    <text evidence="4">The sequence shown here is derived from an EMBL/GenBank/DDBJ whole genome shotgun (WGS) entry which is preliminary data.</text>
</comment>
<dbReference type="Pfam" id="PF00440">
    <property type="entry name" value="TetR_N"/>
    <property type="match status" value="1"/>
</dbReference>
<name>A0ABT8Y694_9SPHN</name>
<dbReference type="Gene3D" id="1.10.10.60">
    <property type="entry name" value="Homeodomain-like"/>
    <property type="match status" value="1"/>
</dbReference>
<dbReference type="Gene3D" id="1.10.357.10">
    <property type="entry name" value="Tetracycline Repressor, domain 2"/>
    <property type="match status" value="1"/>
</dbReference>
<accession>A0ABT8Y694</accession>
<organism evidence="4 5">
    <name type="scientific">Sphingomonas natans</name>
    <dbReference type="NCBI Taxonomy" id="3063330"/>
    <lineage>
        <taxon>Bacteria</taxon>
        <taxon>Pseudomonadati</taxon>
        <taxon>Pseudomonadota</taxon>
        <taxon>Alphaproteobacteria</taxon>
        <taxon>Sphingomonadales</taxon>
        <taxon>Sphingomonadaceae</taxon>
        <taxon>Sphingomonas</taxon>
    </lineage>
</organism>
<dbReference type="SUPFAM" id="SSF48498">
    <property type="entry name" value="Tetracyclin repressor-like, C-terminal domain"/>
    <property type="match status" value="1"/>
</dbReference>
<keyword evidence="1 2" id="KW-0238">DNA-binding</keyword>
<feature type="domain" description="HTH tetR-type" evidence="3">
    <location>
        <begin position="15"/>
        <end position="75"/>
    </location>
</feature>
<dbReference type="PRINTS" id="PR00455">
    <property type="entry name" value="HTHTETR"/>
</dbReference>
<feature type="DNA-binding region" description="H-T-H motif" evidence="2">
    <location>
        <begin position="38"/>
        <end position="57"/>
    </location>
</feature>
<proteinExistence type="predicted"/>
<dbReference type="InterPro" id="IPR039536">
    <property type="entry name" value="TetR_C_Proteobacteria"/>
</dbReference>
<evidence type="ECO:0000313" key="5">
    <source>
        <dbReference type="Proteomes" id="UP001169764"/>
    </source>
</evidence>
<dbReference type="InterPro" id="IPR036271">
    <property type="entry name" value="Tet_transcr_reg_TetR-rel_C_sf"/>
</dbReference>
<dbReference type="EMBL" id="JAUOTP010000002">
    <property type="protein sequence ID" value="MDO6413826.1"/>
    <property type="molecule type" value="Genomic_DNA"/>
</dbReference>
<keyword evidence="5" id="KW-1185">Reference proteome</keyword>
<dbReference type="Proteomes" id="UP001169764">
    <property type="component" value="Unassembled WGS sequence"/>
</dbReference>
<dbReference type="InterPro" id="IPR050109">
    <property type="entry name" value="HTH-type_TetR-like_transc_reg"/>
</dbReference>
<evidence type="ECO:0000256" key="2">
    <source>
        <dbReference type="PROSITE-ProRule" id="PRU00335"/>
    </source>
</evidence>
<reference evidence="4" key="1">
    <citation type="submission" date="2023-07" db="EMBL/GenBank/DDBJ databases">
        <authorList>
            <person name="Kim M."/>
        </authorList>
    </citation>
    <scope>NUCLEOTIDE SEQUENCE</scope>
    <source>
        <strain evidence="4">BIUV-7</strain>
    </source>
</reference>
<evidence type="ECO:0000259" key="3">
    <source>
        <dbReference type="PROSITE" id="PS50977"/>
    </source>
</evidence>